<feature type="domain" description="M23ase beta-sheet core" evidence="4">
    <location>
        <begin position="276"/>
        <end position="371"/>
    </location>
</feature>
<evidence type="ECO:0000313" key="6">
    <source>
        <dbReference type="EMBL" id="MSU09918.1"/>
    </source>
</evidence>
<keyword evidence="7" id="KW-1185">Reference proteome</keyword>
<comment type="caution">
    <text evidence="6">The sequence shown here is derived from an EMBL/GenBank/DDBJ whole genome shotgun (WGS) entry which is preliminary data.</text>
</comment>
<evidence type="ECO:0000259" key="5">
    <source>
        <dbReference type="Pfam" id="PF24568"/>
    </source>
</evidence>
<dbReference type="Gene3D" id="6.10.250.3150">
    <property type="match status" value="1"/>
</dbReference>
<evidence type="ECO:0000259" key="4">
    <source>
        <dbReference type="Pfam" id="PF01551"/>
    </source>
</evidence>
<dbReference type="GO" id="GO:0004222">
    <property type="term" value="F:metalloendopeptidase activity"/>
    <property type="evidence" value="ECO:0007669"/>
    <property type="project" value="TreeGrafter"/>
</dbReference>
<dbReference type="InterPro" id="IPR057309">
    <property type="entry name" value="PcsB_CC"/>
</dbReference>
<name>A0A6I2UEA6_9FIRM</name>
<feature type="signal peptide" evidence="3">
    <location>
        <begin position="1"/>
        <end position="28"/>
    </location>
</feature>
<feature type="coiled-coil region" evidence="2">
    <location>
        <begin position="172"/>
        <end position="209"/>
    </location>
</feature>
<dbReference type="Pfam" id="PF01551">
    <property type="entry name" value="Peptidase_M23"/>
    <property type="match status" value="1"/>
</dbReference>
<feature type="coiled-coil region" evidence="2">
    <location>
        <begin position="28"/>
        <end position="104"/>
    </location>
</feature>
<keyword evidence="2" id="KW-0175">Coiled coil</keyword>
<evidence type="ECO:0000256" key="2">
    <source>
        <dbReference type="SAM" id="Coils"/>
    </source>
</evidence>
<dbReference type="FunFam" id="2.70.70.10:FF:000006">
    <property type="entry name" value="M23 family peptidase"/>
    <property type="match status" value="1"/>
</dbReference>
<sequence>MRQQAGTRLLSLVLALVLLLSLPGMAMADDLEEQLADLQRQAERQQEITNEAAAKVESVSERLRGIQEELSAATAAYKEVKSQLDTVEGKIDENTELLEKTEADLKVKNKMLQRRVRDIYINGQISYVDVLFGAKDFSDLMTRMDILKRIIKHDYDLIMKVKQEKEIVVTARAQLEKDRAEAERLVADADEKKAAVEAKEAEQQELLDQAIYDRDTSERAYEELMAASEEVTNMIRRSNMSYSGAPAGSGGMIWPLSGPVTSEFGWRTHPIFGTARFHSGLDIGGDYGLPIYAAASGTVIHAGWISGYGNTVIIDHGGGVTTLYGHNDSLNVGVGQTVSQGQVIAMCGSTGNSTGPHCHFEVRENGEPVSPYGYL</sequence>
<dbReference type="Proteomes" id="UP000433181">
    <property type="component" value="Unassembled WGS sequence"/>
</dbReference>
<dbReference type="SUPFAM" id="SSF51261">
    <property type="entry name" value="Duplicated hybrid motif"/>
    <property type="match status" value="1"/>
</dbReference>
<dbReference type="PANTHER" id="PTHR21666:SF289">
    <property type="entry name" value="L-ALA--D-GLU ENDOPEPTIDASE"/>
    <property type="match status" value="1"/>
</dbReference>
<keyword evidence="1 3" id="KW-0732">Signal</keyword>
<feature type="domain" description="Peptidoglycan hydrolase PcsB coiled-coil" evidence="5">
    <location>
        <begin position="99"/>
        <end position="168"/>
    </location>
</feature>
<dbReference type="Pfam" id="PF24568">
    <property type="entry name" value="CC_PcsB"/>
    <property type="match status" value="1"/>
</dbReference>
<feature type="chain" id="PRO_5026004082" evidence="3">
    <location>
        <begin position="29"/>
        <end position="375"/>
    </location>
</feature>
<dbReference type="InterPro" id="IPR050570">
    <property type="entry name" value="Cell_wall_metabolism_enzyme"/>
</dbReference>
<evidence type="ECO:0000313" key="7">
    <source>
        <dbReference type="Proteomes" id="UP000433181"/>
    </source>
</evidence>
<evidence type="ECO:0000256" key="1">
    <source>
        <dbReference type="ARBA" id="ARBA00022729"/>
    </source>
</evidence>
<dbReference type="PANTHER" id="PTHR21666">
    <property type="entry name" value="PEPTIDASE-RELATED"/>
    <property type="match status" value="1"/>
</dbReference>
<dbReference type="CDD" id="cd12797">
    <property type="entry name" value="M23_peptidase"/>
    <property type="match status" value="1"/>
</dbReference>
<dbReference type="GeneID" id="96779875"/>
<dbReference type="AlphaFoldDB" id="A0A6I2UEA6"/>
<protein>
    <submittedName>
        <fullName evidence="6">Peptidoglycan DD-metalloendopeptidase family protein</fullName>
    </submittedName>
</protein>
<dbReference type="InterPro" id="IPR016047">
    <property type="entry name" value="M23ase_b-sheet_dom"/>
</dbReference>
<dbReference type="InterPro" id="IPR011055">
    <property type="entry name" value="Dup_hybrid_motif"/>
</dbReference>
<organism evidence="6 7">
    <name type="scientific">Anaerovibrio slackiae</name>
    <dbReference type="NCBI Taxonomy" id="2652309"/>
    <lineage>
        <taxon>Bacteria</taxon>
        <taxon>Bacillati</taxon>
        <taxon>Bacillota</taxon>
        <taxon>Negativicutes</taxon>
        <taxon>Selenomonadales</taxon>
        <taxon>Selenomonadaceae</taxon>
        <taxon>Anaerovibrio</taxon>
    </lineage>
</organism>
<reference evidence="6 7" key="1">
    <citation type="submission" date="2019-08" db="EMBL/GenBank/DDBJ databases">
        <title>In-depth cultivation of the pig gut microbiome towards novel bacterial diversity and tailored functional studies.</title>
        <authorList>
            <person name="Wylensek D."/>
            <person name="Hitch T.C.A."/>
            <person name="Clavel T."/>
        </authorList>
    </citation>
    <scope>NUCLEOTIDE SEQUENCE [LARGE SCALE GENOMIC DNA]</scope>
    <source>
        <strain evidence="6 7">WCA-693-APC-5D-A</strain>
    </source>
</reference>
<proteinExistence type="predicted"/>
<evidence type="ECO:0000256" key="3">
    <source>
        <dbReference type="SAM" id="SignalP"/>
    </source>
</evidence>
<accession>A0A6I2UEA6</accession>
<dbReference type="EMBL" id="VUNR01000040">
    <property type="protein sequence ID" value="MSU09918.1"/>
    <property type="molecule type" value="Genomic_DNA"/>
</dbReference>
<dbReference type="RefSeq" id="WP_154408083.1">
    <property type="nucleotide sequence ID" value="NZ_VUNR01000040.1"/>
</dbReference>
<gene>
    <name evidence="6" type="ORF">FYJ84_13155</name>
</gene>
<dbReference type="Gene3D" id="2.70.70.10">
    <property type="entry name" value="Glucose Permease (Domain IIA)"/>
    <property type="match status" value="1"/>
</dbReference>